<feature type="transmembrane region" description="Helical" evidence="1">
    <location>
        <begin position="78"/>
        <end position="99"/>
    </location>
</feature>
<proteinExistence type="predicted"/>
<dbReference type="VEuPathDB" id="TrichDB:TVAGG3_0779800"/>
<dbReference type="KEGG" id="tva:4769591"/>
<protein>
    <submittedName>
        <fullName evidence="2">Uncharacterized protein</fullName>
    </submittedName>
</protein>
<reference evidence="2" key="2">
    <citation type="journal article" date="2007" name="Science">
        <title>Draft genome sequence of the sexually transmitted pathogen Trichomonas vaginalis.</title>
        <authorList>
            <person name="Carlton J.M."/>
            <person name="Hirt R.P."/>
            <person name="Silva J.C."/>
            <person name="Delcher A.L."/>
            <person name="Schatz M."/>
            <person name="Zhao Q."/>
            <person name="Wortman J.R."/>
            <person name="Bidwell S.L."/>
            <person name="Alsmark U.C.M."/>
            <person name="Besteiro S."/>
            <person name="Sicheritz-Ponten T."/>
            <person name="Noel C.J."/>
            <person name="Dacks J.B."/>
            <person name="Foster P.G."/>
            <person name="Simillion C."/>
            <person name="Van de Peer Y."/>
            <person name="Miranda-Saavedra D."/>
            <person name="Barton G.J."/>
            <person name="Westrop G.D."/>
            <person name="Mueller S."/>
            <person name="Dessi D."/>
            <person name="Fiori P.L."/>
            <person name="Ren Q."/>
            <person name="Paulsen I."/>
            <person name="Zhang H."/>
            <person name="Bastida-Corcuera F.D."/>
            <person name="Simoes-Barbosa A."/>
            <person name="Brown M.T."/>
            <person name="Hayes R.D."/>
            <person name="Mukherjee M."/>
            <person name="Okumura C.Y."/>
            <person name="Schneider R."/>
            <person name="Smith A.J."/>
            <person name="Vanacova S."/>
            <person name="Villalvazo M."/>
            <person name="Haas B.J."/>
            <person name="Pertea M."/>
            <person name="Feldblyum T.V."/>
            <person name="Utterback T.R."/>
            <person name="Shu C.L."/>
            <person name="Osoegawa K."/>
            <person name="de Jong P.J."/>
            <person name="Hrdy I."/>
            <person name="Horvathova L."/>
            <person name="Zubacova Z."/>
            <person name="Dolezal P."/>
            <person name="Malik S.B."/>
            <person name="Logsdon J.M. Jr."/>
            <person name="Henze K."/>
            <person name="Gupta A."/>
            <person name="Wang C.C."/>
            <person name="Dunne R.L."/>
            <person name="Upcroft J.A."/>
            <person name="Upcroft P."/>
            <person name="White O."/>
            <person name="Salzberg S.L."/>
            <person name="Tang P."/>
            <person name="Chiu C.-H."/>
            <person name="Lee Y.-S."/>
            <person name="Embley T.M."/>
            <person name="Coombs G.H."/>
            <person name="Mottram J.C."/>
            <person name="Tachezy J."/>
            <person name="Fraser-Liggett C.M."/>
            <person name="Johnson P.J."/>
        </authorList>
    </citation>
    <scope>NUCLEOTIDE SEQUENCE [LARGE SCALE GENOMIC DNA]</scope>
    <source>
        <strain evidence="2">G3</strain>
    </source>
</reference>
<accession>A2E6N7</accession>
<dbReference type="InParanoid" id="A2E6N7"/>
<dbReference type="AlphaFoldDB" id="A2E6N7"/>
<gene>
    <name evidence="2" type="ORF">TVAG_158540</name>
</gene>
<keyword evidence="1" id="KW-1133">Transmembrane helix</keyword>
<sequence>MADLINIGTQQEVMDSILNPANNNSGKNSVPKYDQINNREDIDVESEEMIGSRILKESRVRLALNHTLSHLKPVHSSYIAIFAVFSFAIHSFFIIYFYVYSKQKLSWRRNAYEDLMYSGGSIFYGNYASYYLWLNWANATGRYNSNDLSLEKEISDDENFGMTKIINKNLTDLKSSLYLVNLSSDYLHLVLDSVSNLPGTVNVYKVATSLLSSTSTIQECSNGKPDKT</sequence>
<evidence type="ECO:0000313" key="2">
    <source>
        <dbReference type="EMBL" id="EAY11631.1"/>
    </source>
</evidence>
<dbReference type="EMBL" id="DS113315">
    <property type="protein sequence ID" value="EAY11631.1"/>
    <property type="molecule type" value="Genomic_DNA"/>
</dbReference>
<keyword evidence="3" id="KW-1185">Reference proteome</keyword>
<keyword evidence="1" id="KW-0812">Transmembrane</keyword>
<evidence type="ECO:0000313" key="3">
    <source>
        <dbReference type="Proteomes" id="UP000001542"/>
    </source>
</evidence>
<evidence type="ECO:0000256" key="1">
    <source>
        <dbReference type="SAM" id="Phobius"/>
    </source>
</evidence>
<keyword evidence="1" id="KW-0472">Membrane</keyword>
<reference evidence="2" key="1">
    <citation type="submission" date="2006-10" db="EMBL/GenBank/DDBJ databases">
        <authorList>
            <person name="Amadeo P."/>
            <person name="Zhao Q."/>
            <person name="Wortman J."/>
            <person name="Fraser-Liggett C."/>
            <person name="Carlton J."/>
        </authorList>
    </citation>
    <scope>NUCLEOTIDE SEQUENCE</scope>
    <source>
        <strain evidence="2">G3</strain>
    </source>
</reference>
<dbReference type="RefSeq" id="XP_001323854.1">
    <property type="nucleotide sequence ID" value="XM_001323819.1"/>
</dbReference>
<organism evidence="2 3">
    <name type="scientific">Trichomonas vaginalis (strain ATCC PRA-98 / G3)</name>
    <dbReference type="NCBI Taxonomy" id="412133"/>
    <lineage>
        <taxon>Eukaryota</taxon>
        <taxon>Metamonada</taxon>
        <taxon>Parabasalia</taxon>
        <taxon>Trichomonadida</taxon>
        <taxon>Trichomonadidae</taxon>
        <taxon>Trichomonas</taxon>
    </lineage>
</organism>
<dbReference type="Proteomes" id="UP000001542">
    <property type="component" value="Unassembled WGS sequence"/>
</dbReference>
<name>A2E6N7_TRIV3</name>
<dbReference type="VEuPathDB" id="TrichDB:TVAG_158540"/>